<dbReference type="Gene3D" id="3.90.79.10">
    <property type="entry name" value="Nucleoside Triphosphate Pyrophosphohydrolase"/>
    <property type="match status" value="1"/>
</dbReference>
<evidence type="ECO:0000313" key="1">
    <source>
        <dbReference type="EMBL" id="MFD0888208.1"/>
    </source>
</evidence>
<sequence>MGGIPLRGELGERARDILAGRAEPVPARDAATVVLLREDPRRGVEVYLLRRRASMAFAAGACVFPGGSVDPRDTD</sequence>
<dbReference type="EMBL" id="JBHTHX010001229">
    <property type="protein sequence ID" value="MFD0888208.1"/>
    <property type="molecule type" value="Genomic_DNA"/>
</dbReference>
<reference evidence="2" key="1">
    <citation type="journal article" date="2019" name="Int. J. Syst. Evol. Microbiol.">
        <title>The Global Catalogue of Microorganisms (GCM) 10K type strain sequencing project: providing services to taxonomists for standard genome sequencing and annotation.</title>
        <authorList>
            <consortium name="The Broad Institute Genomics Platform"/>
            <consortium name="The Broad Institute Genome Sequencing Center for Infectious Disease"/>
            <person name="Wu L."/>
            <person name="Ma J."/>
        </authorList>
    </citation>
    <scope>NUCLEOTIDE SEQUENCE [LARGE SCALE GENOMIC DNA]</scope>
    <source>
        <strain evidence="2">CCUG 62974</strain>
    </source>
</reference>
<comment type="caution">
    <text evidence="1">The sequence shown here is derived from an EMBL/GenBank/DDBJ whole genome shotgun (WGS) entry which is preliminary data.</text>
</comment>
<keyword evidence="1" id="KW-0378">Hydrolase</keyword>
<organism evidence="1 2">
    <name type="scientific">Streptosporangium algeriense</name>
    <dbReference type="NCBI Taxonomy" id="1682748"/>
    <lineage>
        <taxon>Bacteria</taxon>
        <taxon>Bacillati</taxon>
        <taxon>Actinomycetota</taxon>
        <taxon>Actinomycetes</taxon>
        <taxon>Streptosporangiales</taxon>
        <taxon>Streptosporangiaceae</taxon>
        <taxon>Streptosporangium</taxon>
    </lineage>
</organism>
<evidence type="ECO:0000313" key="2">
    <source>
        <dbReference type="Proteomes" id="UP001597024"/>
    </source>
</evidence>
<name>A0ABW3DWJ9_9ACTN</name>
<gene>
    <name evidence="1" type="ORF">ACFQ08_27020</name>
</gene>
<dbReference type="InterPro" id="IPR015797">
    <property type="entry name" value="NUDIX_hydrolase-like_dom_sf"/>
</dbReference>
<proteinExistence type="predicted"/>
<dbReference type="GO" id="GO:0016787">
    <property type="term" value="F:hydrolase activity"/>
    <property type="evidence" value="ECO:0007669"/>
    <property type="project" value="UniProtKB-KW"/>
</dbReference>
<dbReference type="SUPFAM" id="SSF55811">
    <property type="entry name" value="Nudix"/>
    <property type="match status" value="1"/>
</dbReference>
<dbReference type="Proteomes" id="UP001597024">
    <property type="component" value="Unassembled WGS sequence"/>
</dbReference>
<keyword evidence="2" id="KW-1185">Reference proteome</keyword>
<protein>
    <submittedName>
        <fullName evidence="1">NUDIX hydrolase</fullName>
    </submittedName>
</protein>
<feature type="non-terminal residue" evidence="1">
    <location>
        <position position="75"/>
    </location>
</feature>
<accession>A0ABW3DWJ9</accession>